<reference evidence="2 3" key="1">
    <citation type="journal article" date="2024" name="Ann. Entomol. Soc. Am.">
        <title>Genomic analyses of the southern and eastern yellowjacket wasps (Hymenoptera: Vespidae) reveal evolutionary signatures of social life.</title>
        <authorList>
            <person name="Catto M.A."/>
            <person name="Caine P.B."/>
            <person name="Orr S.E."/>
            <person name="Hunt B.G."/>
            <person name="Goodisman M.A.D."/>
        </authorList>
    </citation>
    <scope>NUCLEOTIDE SEQUENCE [LARGE SCALE GENOMIC DNA]</scope>
    <source>
        <strain evidence="2">233</strain>
        <tissue evidence="2">Head and thorax</tissue>
    </source>
</reference>
<organism evidence="2 3">
    <name type="scientific">Vespula squamosa</name>
    <name type="common">Southern yellow jacket</name>
    <name type="synonym">Wasp</name>
    <dbReference type="NCBI Taxonomy" id="30214"/>
    <lineage>
        <taxon>Eukaryota</taxon>
        <taxon>Metazoa</taxon>
        <taxon>Ecdysozoa</taxon>
        <taxon>Arthropoda</taxon>
        <taxon>Hexapoda</taxon>
        <taxon>Insecta</taxon>
        <taxon>Pterygota</taxon>
        <taxon>Neoptera</taxon>
        <taxon>Endopterygota</taxon>
        <taxon>Hymenoptera</taxon>
        <taxon>Apocrita</taxon>
        <taxon>Aculeata</taxon>
        <taxon>Vespoidea</taxon>
        <taxon>Vespidae</taxon>
        <taxon>Vespinae</taxon>
        <taxon>Vespula</taxon>
    </lineage>
</organism>
<evidence type="ECO:0000313" key="3">
    <source>
        <dbReference type="Proteomes" id="UP001607302"/>
    </source>
</evidence>
<evidence type="ECO:0000313" key="2">
    <source>
        <dbReference type="EMBL" id="KAL2720271.1"/>
    </source>
</evidence>
<proteinExistence type="predicted"/>
<feature type="compositionally biased region" description="Basic residues" evidence="1">
    <location>
        <begin position="11"/>
        <end position="20"/>
    </location>
</feature>
<dbReference type="EMBL" id="JAUDFV010000147">
    <property type="protein sequence ID" value="KAL2720271.1"/>
    <property type="molecule type" value="Genomic_DNA"/>
</dbReference>
<dbReference type="AlphaFoldDB" id="A0ABD2AI28"/>
<gene>
    <name evidence="2" type="ORF">V1478_010537</name>
</gene>
<feature type="region of interest" description="Disordered" evidence="1">
    <location>
        <begin position="1"/>
        <end position="52"/>
    </location>
</feature>
<sequence>MGRSEIGGRQMRPKVKSRFIKSKEEKEGKEKKSLRRRQKEEERERNSLPGFALNMTTQAKPDICPSICVVSISVHACMPPPSSQPIRQCQTSYTQHQYVFKHFQNGDFADYGKSMKKGYYHFSNVETTTFFVYVAVPTCHGVSSTVEIPSGYSENVPGESRMSHYGDLRMSTDLPSTPDLMLLANPKSTSLGDLASVYIRATTQTSRMRMRAGYAINSTLSESRHSVVSRIGYMKSDGCQVAGRQLISLGISNSSFRDCVSHLSNREQNNQLISTVQRKAIMFEASFSESFHQSGNYLYVWRTSAKFSSFLTRVGDREMALLGVKIEKKICLKGDQARIAKLLAQVSLSSRYL</sequence>
<dbReference type="Proteomes" id="UP001607302">
    <property type="component" value="Unassembled WGS sequence"/>
</dbReference>
<comment type="caution">
    <text evidence="2">The sequence shown here is derived from an EMBL/GenBank/DDBJ whole genome shotgun (WGS) entry which is preliminary data.</text>
</comment>
<protein>
    <submittedName>
        <fullName evidence="2">Uncharacterized protein</fullName>
    </submittedName>
</protein>
<feature type="compositionally biased region" description="Basic and acidic residues" evidence="1">
    <location>
        <begin position="21"/>
        <end position="31"/>
    </location>
</feature>
<accession>A0ABD2AI28</accession>
<evidence type="ECO:0000256" key="1">
    <source>
        <dbReference type="SAM" id="MobiDB-lite"/>
    </source>
</evidence>
<name>A0ABD2AI28_VESSQ</name>
<keyword evidence="3" id="KW-1185">Reference proteome</keyword>